<evidence type="ECO:0000313" key="2">
    <source>
        <dbReference type="EMBL" id="MDG0809749.1"/>
    </source>
</evidence>
<dbReference type="AlphaFoldDB" id="A0A9X4KRF7"/>
<organism evidence="2 3">
    <name type="scientific">Cohnella rhizosphaerae</name>
    <dbReference type="NCBI Taxonomy" id="1457232"/>
    <lineage>
        <taxon>Bacteria</taxon>
        <taxon>Bacillati</taxon>
        <taxon>Bacillota</taxon>
        <taxon>Bacilli</taxon>
        <taxon>Bacillales</taxon>
        <taxon>Paenibacillaceae</taxon>
        <taxon>Cohnella</taxon>
    </lineage>
</organism>
<name>A0A9X4KRF7_9BACL</name>
<feature type="compositionally biased region" description="Basic and acidic residues" evidence="1">
    <location>
        <begin position="51"/>
        <end position="77"/>
    </location>
</feature>
<protein>
    <submittedName>
        <fullName evidence="2">Uncharacterized protein</fullName>
    </submittedName>
</protein>
<gene>
    <name evidence="2" type="ORF">OMP40_10675</name>
</gene>
<evidence type="ECO:0000256" key="1">
    <source>
        <dbReference type="SAM" id="MobiDB-lite"/>
    </source>
</evidence>
<comment type="caution">
    <text evidence="2">The sequence shown here is derived from an EMBL/GenBank/DDBJ whole genome shotgun (WGS) entry which is preliminary data.</text>
</comment>
<sequence>MEKHRLLGDLAFDEYRHAERQARQPFVPFSGPFRQAKRRIDAAEQQQNAQHDVDRHRSDLRDRIAQLAEVAHERDGESQNEAPRSQTESDRILKSEHDECHRAEKDREQQRDDGRPREYDRLVPCQRRQKLLDPHPDAEYKSSARKPEYAEVIVFALEIASEVEHGVGCDYADNQRQQQKTDLPGRLGIVHRVIPRSRRCNEDGM</sequence>
<dbReference type="RefSeq" id="WP_277531222.1">
    <property type="nucleotide sequence ID" value="NZ_JAPDIA010000003.1"/>
</dbReference>
<dbReference type="Proteomes" id="UP001153404">
    <property type="component" value="Unassembled WGS sequence"/>
</dbReference>
<reference evidence="2" key="1">
    <citation type="submission" date="2022-10" db="EMBL/GenBank/DDBJ databases">
        <title>Comparative genomic analysis of Cohnella hashimotonis sp. nov., isolated from the International Space Station.</title>
        <authorList>
            <person name="Simpson A."/>
            <person name="Venkateswaran K."/>
        </authorList>
    </citation>
    <scope>NUCLEOTIDE SEQUENCE</scope>
    <source>
        <strain evidence="2">DSM 28161</strain>
    </source>
</reference>
<feature type="region of interest" description="Disordered" evidence="1">
    <location>
        <begin position="23"/>
        <end position="124"/>
    </location>
</feature>
<proteinExistence type="predicted"/>
<evidence type="ECO:0000313" key="3">
    <source>
        <dbReference type="Proteomes" id="UP001153404"/>
    </source>
</evidence>
<feature type="compositionally biased region" description="Basic and acidic residues" evidence="1">
    <location>
        <begin position="87"/>
        <end position="121"/>
    </location>
</feature>
<dbReference type="EMBL" id="JAPDIA010000003">
    <property type="protein sequence ID" value="MDG0809749.1"/>
    <property type="molecule type" value="Genomic_DNA"/>
</dbReference>
<keyword evidence="3" id="KW-1185">Reference proteome</keyword>
<accession>A0A9X4KRF7</accession>